<evidence type="ECO:0000313" key="2">
    <source>
        <dbReference type="Proteomes" id="UP001206572"/>
    </source>
</evidence>
<accession>A0ABT2AN59</accession>
<dbReference type="RefSeq" id="WP_258828644.1">
    <property type="nucleotide sequence ID" value="NZ_JANUHA010000010.1"/>
</dbReference>
<reference evidence="1 2" key="1">
    <citation type="submission" date="2022-08" db="EMBL/GenBank/DDBJ databases">
        <title>Reclassification of Massilia species as members of the genera Telluria, Duganella, Pseudoduganella, Mokoshia gen. nov. and Zemynaea gen. nov. using orthogonal and non-orthogonal genome-based approaches.</title>
        <authorList>
            <person name="Bowman J.P."/>
        </authorList>
    </citation>
    <scope>NUCLEOTIDE SEQUENCE [LARGE SCALE GENOMIC DNA]</scope>
    <source>
        <strain evidence="1 2">JCM 31661</strain>
    </source>
</reference>
<organism evidence="1 2">
    <name type="scientific">Massilia agri</name>
    <dbReference type="NCBI Taxonomy" id="1886785"/>
    <lineage>
        <taxon>Bacteria</taxon>
        <taxon>Pseudomonadati</taxon>
        <taxon>Pseudomonadota</taxon>
        <taxon>Betaproteobacteria</taxon>
        <taxon>Burkholderiales</taxon>
        <taxon>Oxalobacteraceae</taxon>
        <taxon>Telluria group</taxon>
        <taxon>Massilia</taxon>
    </lineage>
</organism>
<proteinExistence type="predicted"/>
<dbReference type="Proteomes" id="UP001206572">
    <property type="component" value="Unassembled WGS sequence"/>
</dbReference>
<protein>
    <submittedName>
        <fullName evidence="1">Uncharacterized protein</fullName>
    </submittedName>
</protein>
<dbReference type="EMBL" id="JANUHA010000010">
    <property type="protein sequence ID" value="MCS0597620.1"/>
    <property type="molecule type" value="Genomic_DNA"/>
</dbReference>
<name>A0ABT2AN59_9BURK</name>
<keyword evidence="2" id="KW-1185">Reference proteome</keyword>
<comment type="caution">
    <text evidence="1">The sequence shown here is derived from an EMBL/GenBank/DDBJ whole genome shotgun (WGS) entry which is preliminary data.</text>
</comment>
<gene>
    <name evidence="1" type="ORF">NX780_14810</name>
</gene>
<evidence type="ECO:0000313" key="1">
    <source>
        <dbReference type="EMBL" id="MCS0597620.1"/>
    </source>
</evidence>
<sequence length="90" mass="10387">MNTRGYLRVEQEHITGHLVVANLAVEDFDLVESGSGVLFYKHFGEEYDIELSIALDGYRIAHHECRVLRKDLEQPGYRAIRITGGRLWLE</sequence>